<dbReference type="STRING" id="89524.SAMN05444370_101546"/>
<dbReference type="OrthoDB" id="6086999at2"/>
<evidence type="ECO:0000313" key="2">
    <source>
        <dbReference type="Proteomes" id="UP000198703"/>
    </source>
</evidence>
<reference evidence="1 2" key="1">
    <citation type="submission" date="2016-10" db="EMBL/GenBank/DDBJ databases">
        <authorList>
            <person name="de Groot N.N."/>
        </authorList>
    </citation>
    <scope>NUCLEOTIDE SEQUENCE [LARGE SCALE GENOMIC DNA]</scope>
    <source>
        <strain evidence="1 2">DSM 15345</strain>
    </source>
</reference>
<dbReference type="EMBL" id="FNQM01000001">
    <property type="protein sequence ID" value="SDZ82702.1"/>
    <property type="molecule type" value="Genomic_DNA"/>
</dbReference>
<evidence type="ECO:0000313" key="1">
    <source>
        <dbReference type="EMBL" id="SDZ82702.1"/>
    </source>
</evidence>
<organism evidence="1 2">
    <name type="scientific">Rubrimonas cliftonensis</name>
    <dbReference type="NCBI Taxonomy" id="89524"/>
    <lineage>
        <taxon>Bacteria</taxon>
        <taxon>Pseudomonadati</taxon>
        <taxon>Pseudomonadota</taxon>
        <taxon>Alphaproteobacteria</taxon>
        <taxon>Rhodobacterales</taxon>
        <taxon>Paracoccaceae</taxon>
        <taxon>Rubrimonas</taxon>
    </lineage>
</organism>
<keyword evidence="2" id="KW-1185">Reference proteome</keyword>
<proteinExistence type="predicted"/>
<dbReference type="AlphaFoldDB" id="A0A1H3W8N5"/>
<dbReference type="InterPro" id="IPR045767">
    <property type="entry name" value="DUF6134"/>
</dbReference>
<sequence length="225" mass="24537">MDLTRRTMIAGAAAAVAGPARARTAARRFTILRGGDDVGRHEIALTREGDTLNVAIDVEIVVRVLGIAAYRYEMTNREVWRSGLLQSVDCSVNDDGERKRVNAARNGEKIVVDASFYSGPAPSEIATTTYFTPDFLTRPRWMSTDSGELYAMSISRDGEASVRTASGEAQCARWRASNGSDFDVQLFYDANGEWASVAFDGRGEPIIYVPDSLDGRLAALWAETA</sequence>
<gene>
    <name evidence="1" type="ORF">SAMN05444370_101546</name>
</gene>
<evidence type="ECO:0008006" key="3">
    <source>
        <dbReference type="Google" id="ProtNLM"/>
    </source>
</evidence>
<dbReference type="RefSeq" id="WP_093248087.1">
    <property type="nucleotide sequence ID" value="NZ_FNQM01000001.1"/>
</dbReference>
<dbReference type="Pfam" id="PF19630">
    <property type="entry name" value="DUF6134"/>
    <property type="match status" value="1"/>
</dbReference>
<dbReference type="Proteomes" id="UP000198703">
    <property type="component" value="Unassembled WGS sequence"/>
</dbReference>
<name>A0A1H3W8N5_9RHOB</name>
<accession>A0A1H3W8N5</accession>
<protein>
    <recommendedName>
        <fullName evidence="3">DUF3108 domain-containing protein</fullName>
    </recommendedName>
</protein>